<name>A0A220MP71_9BACL</name>
<gene>
    <name evidence="1" type="ORF">BP422_27345</name>
</gene>
<sequence>MRLLDSYLELGITGMARAAVAGWFDGHYGAALLAGYFMDREHDLPEHVKEGIERTCESFRKQKPEWFVPLDQDEQADPSLLQHVINGLQQNVKQLRTSGHGLALGVLALKALRERPDMITPTVVDGLVRILQATTEDRKDRYWGIENYHGMTIDDVKDDEGAPYHTTAEMAERAFDELHLVIPPRDINGVRYHLASEVVHNITHAHALTDLERFGYEDIVKPGIVNHRLQIYLNRHVPPFTLEDEVKEPAFDEIFSPLYWEKLYSDPHALKLPYAALDLLKRFPPEKRALAERNLCKLLTITD</sequence>
<evidence type="ECO:0000313" key="1">
    <source>
        <dbReference type="EMBL" id="ASJ56907.1"/>
    </source>
</evidence>
<organism evidence="1 2">
    <name type="scientific">Brevibacillus formosus</name>
    <dbReference type="NCBI Taxonomy" id="54913"/>
    <lineage>
        <taxon>Bacteria</taxon>
        <taxon>Bacillati</taxon>
        <taxon>Bacillota</taxon>
        <taxon>Bacilli</taxon>
        <taxon>Bacillales</taxon>
        <taxon>Paenibacillaceae</taxon>
        <taxon>Brevibacillus</taxon>
    </lineage>
</organism>
<dbReference type="EMBL" id="CP018145">
    <property type="protein sequence ID" value="ASJ56907.1"/>
    <property type="molecule type" value="Genomic_DNA"/>
</dbReference>
<reference evidence="1 2" key="1">
    <citation type="submission" date="2016-11" db="EMBL/GenBank/DDBJ databases">
        <authorList>
            <person name="Jaros S."/>
            <person name="Januszkiewicz K."/>
            <person name="Wedrychowicz H."/>
        </authorList>
    </citation>
    <scope>NUCLEOTIDE SEQUENCE [LARGE SCALE GENOMIC DNA]</scope>
    <source>
        <strain evidence="1 2">NF2</strain>
    </source>
</reference>
<proteinExistence type="predicted"/>
<accession>A0A220MP71</accession>
<dbReference type="RefSeq" id="WP_088910384.1">
    <property type="nucleotide sequence ID" value="NZ_CP018145.1"/>
</dbReference>
<dbReference type="AlphaFoldDB" id="A0A220MP71"/>
<dbReference type="Proteomes" id="UP000197781">
    <property type="component" value="Chromosome"/>
</dbReference>
<protein>
    <submittedName>
        <fullName evidence="1">Uncharacterized protein</fullName>
    </submittedName>
</protein>
<evidence type="ECO:0000313" key="2">
    <source>
        <dbReference type="Proteomes" id="UP000197781"/>
    </source>
</evidence>
<dbReference type="KEGG" id="bfm:BP422_27345"/>